<dbReference type="STRING" id="1349762.GCA_001592245_05089"/>
<reference evidence="1 2" key="1">
    <citation type="submission" date="2019-03" db="EMBL/GenBank/DDBJ databases">
        <title>Efficiently degradation of phenoxyalkanoic acid herbicides by Cupriavidus oxalaticus strain X32.</title>
        <authorList>
            <person name="Sheng X."/>
        </authorList>
    </citation>
    <scope>NUCLEOTIDE SEQUENCE [LARGE SCALE GENOMIC DNA]</scope>
    <source>
        <strain evidence="1 2">X32</strain>
    </source>
</reference>
<sequence length="63" mass="7241">MWRACCVQMREWKMGNRPDPDHRIGALVSEAHFGPFGHDFPERGRSHRAGPIWIDVSDRSGHS</sequence>
<gene>
    <name evidence="1" type="ORF">E0W60_02650</name>
</gene>
<dbReference type="Proteomes" id="UP000295294">
    <property type="component" value="Chromosome 1"/>
</dbReference>
<proteinExistence type="predicted"/>
<name>A0A4P7L4Y5_9BURK</name>
<protein>
    <submittedName>
        <fullName evidence="1">Uncharacterized protein</fullName>
    </submittedName>
</protein>
<dbReference type="KEGG" id="cox:E0W60_02650"/>
<evidence type="ECO:0000313" key="2">
    <source>
        <dbReference type="Proteomes" id="UP000295294"/>
    </source>
</evidence>
<dbReference type="AlphaFoldDB" id="A0A4P7L4Y5"/>
<accession>A0A4P7L4Y5</accession>
<dbReference type="EMBL" id="CP038634">
    <property type="protein sequence ID" value="QBY50135.1"/>
    <property type="molecule type" value="Genomic_DNA"/>
</dbReference>
<evidence type="ECO:0000313" key="1">
    <source>
        <dbReference type="EMBL" id="QBY50135.1"/>
    </source>
</evidence>
<organism evidence="1 2">
    <name type="scientific">Cupriavidus oxalaticus</name>
    <dbReference type="NCBI Taxonomy" id="96344"/>
    <lineage>
        <taxon>Bacteria</taxon>
        <taxon>Pseudomonadati</taxon>
        <taxon>Pseudomonadota</taxon>
        <taxon>Betaproteobacteria</taxon>
        <taxon>Burkholderiales</taxon>
        <taxon>Burkholderiaceae</taxon>
        <taxon>Cupriavidus</taxon>
    </lineage>
</organism>